<proteinExistence type="predicted"/>
<evidence type="ECO:0000313" key="1">
    <source>
        <dbReference type="EMBL" id="MBF9141401.1"/>
    </source>
</evidence>
<keyword evidence="2" id="KW-1185">Reference proteome</keyword>
<dbReference type="Proteomes" id="UP000645610">
    <property type="component" value="Unassembled WGS sequence"/>
</dbReference>
<dbReference type="RefSeq" id="WP_196285768.1">
    <property type="nucleotide sequence ID" value="NZ_JADQDP010000002.1"/>
</dbReference>
<sequence length="121" mass="13175">MLVLLSRFWFSLRFALLAATVLLVLGLNQRAVSVLRPVGKGEARFTRATVVKQKVMLEATASLKHFVAPLGTAWLPLPAIAATWLPTLRQLLAVPRLRAGIRAGEVFRARLLAVALSPQAP</sequence>
<reference evidence="1 2" key="1">
    <citation type="submission" date="2020-11" db="EMBL/GenBank/DDBJ databases">
        <authorList>
            <person name="Kim M.K."/>
        </authorList>
    </citation>
    <scope>NUCLEOTIDE SEQUENCE [LARGE SCALE GENOMIC DNA]</scope>
    <source>
        <strain evidence="1 2">BT439</strain>
    </source>
</reference>
<protein>
    <submittedName>
        <fullName evidence="1">Uncharacterized protein</fullName>
    </submittedName>
</protein>
<comment type="caution">
    <text evidence="1">The sequence shown here is derived from an EMBL/GenBank/DDBJ whole genome shotgun (WGS) entry which is preliminary data.</text>
</comment>
<dbReference type="AlphaFoldDB" id="A0A931BGV6"/>
<dbReference type="EMBL" id="JADQDP010000002">
    <property type="protein sequence ID" value="MBF9141401.1"/>
    <property type="molecule type" value="Genomic_DNA"/>
</dbReference>
<name>A0A931BGV6_9BACT</name>
<accession>A0A931BGV6</accession>
<evidence type="ECO:0000313" key="2">
    <source>
        <dbReference type="Proteomes" id="UP000645610"/>
    </source>
</evidence>
<gene>
    <name evidence="1" type="ORF">I2I01_07130</name>
</gene>
<organism evidence="1 2">
    <name type="scientific">Hymenobacter properus</name>
    <dbReference type="NCBI Taxonomy" id="2791026"/>
    <lineage>
        <taxon>Bacteria</taxon>
        <taxon>Pseudomonadati</taxon>
        <taxon>Bacteroidota</taxon>
        <taxon>Cytophagia</taxon>
        <taxon>Cytophagales</taxon>
        <taxon>Hymenobacteraceae</taxon>
        <taxon>Hymenobacter</taxon>
    </lineage>
</organism>